<reference evidence="5 6" key="1">
    <citation type="submission" date="2018-09" db="EMBL/GenBank/DDBJ databases">
        <title>Streptomyces sp. nov. DS1-2, an endophytic actinomycete isolated from roots of Dendrobium scabrilingue.</title>
        <authorList>
            <person name="Kuncharoen N."/>
            <person name="Kudo T."/>
            <person name="Ohkuma M."/>
            <person name="Yuki M."/>
            <person name="Tanasupawat S."/>
        </authorList>
    </citation>
    <scope>NUCLEOTIDE SEQUENCE [LARGE SCALE GENOMIC DNA]</scope>
    <source>
        <strain evidence="3 6">AZ1-7</strain>
        <strain evidence="4 5">DS1-2</strain>
    </source>
</reference>
<gene>
    <name evidence="4" type="ORF">D7318_04195</name>
    <name evidence="3" type="ORF">D7319_05465</name>
</gene>
<keyword evidence="5" id="KW-1185">Reference proteome</keyword>
<dbReference type="Proteomes" id="UP000268652">
    <property type="component" value="Unassembled WGS sequence"/>
</dbReference>
<evidence type="ECO:0000313" key="6">
    <source>
        <dbReference type="Proteomes" id="UP000275024"/>
    </source>
</evidence>
<feature type="compositionally biased region" description="Low complexity" evidence="1">
    <location>
        <begin position="284"/>
        <end position="303"/>
    </location>
</feature>
<evidence type="ECO:0000256" key="1">
    <source>
        <dbReference type="SAM" id="MobiDB-lite"/>
    </source>
</evidence>
<evidence type="ECO:0000313" key="3">
    <source>
        <dbReference type="EMBL" id="RKN11397.1"/>
    </source>
</evidence>
<accession>A0A3A9WYY4</accession>
<dbReference type="Pfam" id="PF00248">
    <property type="entry name" value="Aldo_ket_red"/>
    <property type="match status" value="1"/>
</dbReference>
<feature type="region of interest" description="Disordered" evidence="1">
    <location>
        <begin position="280"/>
        <end position="303"/>
    </location>
</feature>
<dbReference type="Proteomes" id="UP000275024">
    <property type="component" value="Unassembled WGS sequence"/>
</dbReference>
<dbReference type="EMBL" id="RBDX01000003">
    <property type="protein sequence ID" value="RKN11397.1"/>
    <property type="molecule type" value="Genomic_DNA"/>
</dbReference>
<comment type="caution">
    <text evidence="3">The sequence shown here is derived from an EMBL/GenBank/DDBJ whole genome shotgun (WGS) entry which is preliminary data.</text>
</comment>
<dbReference type="InterPro" id="IPR023210">
    <property type="entry name" value="NADP_OxRdtase_dom"/>
</dbReference>
<dbReference type="SUPFAM" id="SSF51430">
    <property type="entry name" value="NAD(P)-linked oxidoreductase"/>
    <property type="match status" value="1"/>
</dbReference>
<evidence type="ECO:0000259" key="2">
    <source>
        <dbReference type="Pfam" id="PF00248"/>
    </source>
</evidence>
<evidence type="ECO:0000313" key="4">
    <source>
        <dbReference type="EMBL" id="RKN26584.1"/>
    </source>
</evidence>
<protein>
    <submittedName>
        <fullName evidence="3">Aldo/keto reductase</fullName>
    </submittedName>
</protein>
<dbReference type="EMBL" id="RBDY01000002">
    <property type="protein sequence ID" value="RKN26584.1"/>
    <property type="molecule type" value="Genomic_DNA"/>
</dbReference>
<evidence type="ECO:0000313" key="5">
    <source>
        <dbReference type="Proteomes" id="UP000268652"/>
    </source>
</evidence>
<feature type="domain" description="NADP-dependent oxidoreductase" evidence="2">
    <location>
        <begin position="20"/>
        <end position="146"/>
    </location>
</feature>
<sequence>MREPHSRIVLGLHRSRYQRHSLNAALDMGIRAIDTAFNYHGFAAHQTLASFGDLLAPFSVSTKVGYFPGAAGAVHSLDPGRLRYALEKTNRDLGRTPDLVFLHNPEQSVSGLPPEEARDCLTLACGVLANAAREGLCGAWGIASWRPGPLVCLVDGDTPRPDVLMVRSGLLVAIDTLDASESLAARWHLPAAAVWGMSPFGGRATDSIWEEINPKVFLRGDSARVCSRLQAAFRAAYYLPRVSSVAVGSDDPGHLRELLDSLGAEVNESTVARYRDLLRRQRGDSNSSSSRSASIRTAAPSST</sequence>
<dbReference type="AlphaFoldDB" id="A0A3A9WYY4"/>
<organism evidence="3 6">
    <name type="scientific">Streptomyces radicis</name>
    <dbReference type="NCBI Taxonomy" id="1750517"/>
    <lineage>
        <taxon>Bacteria</taxon>
        <taxon>Bacillati</taxon>
        <taxon>Actinomycetota</taxon>
        <taxon>Actinomycetes</taxon>
        <taxon>Kitasatosporales</taxon>
        <taxon>Streptomycetaceae</taxon>
        <taxon>Streptomyces</taxon>
    </lineage>
</organism>
<dbReference type="Gene3D" id="3.20.20.100">
    <property type="entry name" value="NADP-dependent oxidoreductase domain"/>
    <property type="match status" value="1"/>
</dbReference>
<dbReference type="OrthoDB" id="9768793at2"/>
<name>A0A3A9WYY4_9ACTN</name>
<dbReference type="InterPro" id="IPR036812">
    <property type="entry name" value="NAD(P)_OxRdtase_dom_sf"/>
</dbReference>
<proteinExistence type="predicted"/>